<feature type="transmembrane region" description="Helical" evidence="7">
    <location>
        <begin position="432"/>
        <end position="457"/>
    </location>
</feature>
<evidence type="ECO:0000313" key="10">
    <source>
        <dbReference type="Proteomes" id="UP001153620"/>
    </source>
</evidence>
<dbReference type="EMBL" id="OU895877">
    <property type="protein sequence ID" value="CAG9800583.1"/>
    <property type="molecule type" value="Genomic_DNA"/>
</dbReference>
<feature type="transmembrane region" description="Helical" evidence="7">
    <location>
        <begin position="233"/>
        <end position="252"/>
    </location>
</feature>
<dbReference type="OrthoDB" id="2985014at2759"/>
<feature type="transmembrane region" description="Helical" evidence="7">
    <location>
        <begin position="208"/>
        <end position="226"/>
    </location>
</feature>
<accession>A0A9N9RNJ7</accession>
<feature type="transmembrane region" description="Helical" evidence="7">
    <location>
        <begin position="375"/>
        <end position="393"/>
    </location>
</feature>
<proteinExistence type="predicted"/>
<dbReference type="Proteomes" id="UP001153620">
    <property type="component" value="Chromosome 1"/>
</dbReference>
<evidence type="ECO:0000256" key="2">
    <source>
        <dbReference type="ARBA" id="ARBA00022448"/>
    </source>
</evidence>
<dbReference type="FunFam" id="1.20.1250.20:FF:000003">
    <property type="entry name" value="Solute carrier family 17 member 3"/>
    <property type="match status" value="1"/>
</dbReference>
<evidence type="ECO:0000256" key="6">
    <source>
        <dbReference type="ARBA" id="ARBA00023136"/>
    </source>
</evidence>
<evidence type="ECO:0000256" key="7">
    <source>
        <dbReference type="SAM" id="Phobius"/>
    </source>
</evidence>
<evidence type="ECO:0000256" key="1">
    <source>
        <dbReference type="ARBA" id="ARBA00004141"/>
    </source>
</evidence>
<feature type="transmembrane region" description="Helical" evidence="7">
    <location>
        <begin position="117"/>
        <end position="137"/>
    </location>
</feature>
<keyword evidence="3 7" id="KW-0812">Transmembrane</keyword>
<evidence type="ECO:0000256" key="4">
    <source>
        <dbReference type="ARBA" id="ARBA00022847"/>
    </source>
</evidence>
<evidence type="ECO:0000313" key="9">
    <source>
        <dbReference type="EMBL" id="CAG9800583.1"/>
    </source>
</evidence>
<dbReference type="AlphaFoldDB" id="A0A9N9RNJ7"/>
<feature type="transmembrane region" description="Helical" evidence="7">
    <location>
        <begin position="143"/>
        <end position="162"/>
    </location>
</feature>
<feature type="transmembrane region" description="Helical" evidence="7">
    <location>
        <begin position="399"/>
        <end position="425"/>
    </location>
</feature>
<organism evidence="9 10">
    <name type="scientific">Chironomus riparius</name>
    <dbReference type="NCBI Taxonomy" id="315576"/>
    <lineage>
        <taxon>Eukaryota</taxon>
        <taxon>Metazoa</taxon>
        <taxon>Ecdysozoa</taxon>
        <taxon>Arthropoda</taxon>
        <taxon>Hexapoda</taxon>
        <taxon>Insecta</taxon>
        <taxon>Pterygota</taxon>
        <taxon>Neoptera</taxon>
        <taxon>Endopterygota</taxon>
        <taxon>Diptera</taxon>
        <taxon>Nematocera</taxon>
        <taxon>Chironomoidea</taxon>
        <taxon>Chironomidae</taxon>
        <taxon>Chironominae</taxon>
        <taxon>Chironomus</taxon>
    </lineage>
</organism>
<sequence>MAENVQKDDDVKVKQRTILWFLVFTGFSINYMIRINVNIALIDMLDTVYRKPSNTPNVSIECVATNDVYTNDTENLNNDLIENEHTRLSLERRILDFLSIDYDRDGFNWNEKIQGQILGSFFSFHFLLQLPGGILAAKYGTKLIFGVANFIGCILSSFMPIAAYIDYRILIALKVLQGIICSMCWPSMHHLSAQWIPADERGRFVSSYLGSSFGVAIFYPIFGFIMKAYSWEYVFHFCSLIGLIWWISWQYFVYDSPQKHPRITESEKKYLLEALSSSMQLHDQEQKRKIPWTKILTCSGLWINTIAQFGGIWGLFTILTQGPSYFRFVHKWDSTKIGLVSGLPHLFRSFTAIFIGQFLDYLLQKKCLTRNQVRKLATGICTIGNGIFVLLLAFSGCNALFACICMIIATACHGAVSSGPLAAVIDISPKYAGVLLGIINMICAVPGFVSPIVVSYFTYQNQSTESWKIVYLISAFLLIISGIIYVIFADSTQRKWNNPIKAKEDCDENNEELESLDKKTQK</sequence>
<dbReference type="GO" id="GO:0006820">
    <property type="term" value="P:monoatomic anion transport"/>
    <property type="evidence" value="ECO:0007669"/>
    <property type="project" value="TreeGrafter"/>
</dbReference>
<feature type="transmembrane region" description="Helical" evidence="7">
    <location>
        <begin position="18"/>
        <end position="41"/>
    </location>
</feature>
<keyword evidence="6 7" id="KW-0472">Membrane</keyword>
<reference evidence="9" key="2">
    <citation type="submission" date="2022-10" db="EMBL/GenBank/DDBJ databases">
        <authorList>
            <consortium name="ENA_rothamsted_submissions"/>
            <consortium name="culmorum"/>
            <person name="King R."/>
        </authorList>
    </citation>
    <scope>NUCLEOTIDE SEQUENCE</scope>
</reference>
<feature type="transmembrane region" description="Helical" evidence="7">
    <location>
        <begin position="469"/>
        <end position="488"/>
    </location>
</feature>
<dbReference type="CDD" id="cd17318">
    <property type="entry name" value="MFS_SLC17"/>
    <property type="match status" value="1"/>
</dbReference>
<dbReference type="InterPro" id="IPR011701">
    <property type="entry name" value="MFS"/>
</dbReference>
<name>A0A9N9RNJ7_9DIPT</name>
<comment type="subcellular location">
    <subcellularLocation>
        <location evidence="1">Membrane</location>
        <topology evidence="1">Multi-pass membrane protein</topology>
    </subcellularLocation>
</comment>
<evidence type="ECO:0000256" key="3">
    <source>
        <dbReference type="ARBA" id="ARBA00022692"/>
    </source>
</evidence>
<dbReference type="SUPFAM" id="SSF103473">
    <property type="entry name" value="MFS general substrate transporter"/>
    <property type="match status" value="1"/>
</dbReference>
<feature type="transmembrane region" description="Helical" evidence="7">
    <location>
        <begin position="169"/>
        <end position="188"/>
    </location>
</feature>
<keyword evidence="10" id="KW-1185">Reference proteome</keyword>
<dbReference type="PANTHER" id="PTHR11662:SF79">
    <property type="entry name" value="NA[+]-DEPENDENT INORGANIC PHOSPHATE COTRANSPORTER, ISOFORM A"/>
    <property type="match status" value="1"/>
</dbReference>
<dbReference type="PROSITE" id="PS50850">
    <property type="entry name" value="MFS"/>
    <property type="match status" value="1"/>
</dbReference>
<dbReference type="Pfam" id="PF07690">
    <property type="entry name" value="MFS_1"/>
    <property type="match status" value="1"/>
</dbReference>
<dbReference type="InterPro" id="IPR036259">
    <property type="entry name" value="MFS_trans_sf"/>
</dbReference>
<protein>
    <recommendedName>
        <fullName evidence="8">Major facilitator superfamily (MFS) profile domain-containing protein</fullName>
    </recommendedName>
</protein>
<keyword evidence="5 7" id="KW-1133">Transmembrane helix</keyword>
<dbReference type="GO" id="GO:0016020">
    <property type="term" value="C:membrane"/>
    <property type="evidence" value="ECO:0007669"/>
    <property type="project" value="UniProtKB-SubCell"/>
</dbReference>
<dbReference type="InterPro" id="IPR050382">
    <property type="entry name" value="MFS_Na/Anion_cotransporter"/>
</dbReference>
<dbReference type="PANTHER" id="PTHR11662">
    <property type="entry name" value="SOLUTE CARRIER FAMILY 17"/>
    <property type="match status" value="1"/>
</dbReference>
<gene>
    <name evidence="9" type="ORF">CHIRRI_LOCUS3523</name>
</gene>
<evidence type="ECO:0000256" key="5">
    <source>
        <dbReference type="ARBA" id="ARBA00022989"/>
    </source>
</evidence>
<dbReference type="InterPro" id="IPR020846">
    <property type="entry name" value="MFS_dom"/>
</dbReference>
<dbReference type="GO" id="GO:0015293">
    <property type="term" value="F:symporter activity"/>
    <property type="evidence" value="ECO:0007669"/>
    <property type="project" value="UniProtKB-KW"/>
</dbReference>
<keyword evidence="2" id="KW-0813">Transport</keyword>
<evidence type="ECO:0000259" key="8">
    <source>
        <dbReference type="PROSITE" id="PS50850"/>
    </source>
</evidence>
<feature type="transmembrane region" description="Helical" evidence="7">
    <location>
        <begin position="346"/>
        <end position="363"/>
    </location>
</feature>
<feature type="domain" description="Major facilitator superfamily (MFS) profile" evidence="8">
    <location>
        <begin position="32"/>
        <end position="493"/>
    </location>
</feature>
<dbReference type="Gene3D" id="1.20.1250.20">
    <property type="entry name" value="MFS general substrate transporter like domains"/>
    <property type="match status" value="2"/>
</dbReference>
<reference evidence="9" key="1">
    <citation type="submission" date="2022-01" db="EMBL/GenBank/DDBJ databases">
        <authorList>
            <person name="King R."/>
        </authorList>
    </citation>
    <scope>NUCLEOTIDE SEQUENCE</scope>
</reference>
<keyword evidence="4" id="KW-0769">Symport</keyword>